<dbReference type="EMBL" id="JAPQKI010000004">
    <property type="protein sequence ID" value="KAJ5104033.1"/>
    <property type="molecule type" value="Genomic_DNA"/>
</dbReference>
<dbReference type="GO" id="GO:0015171">
    <property type="term" value="F:amino acid transmembrane transporter activity"/>
    <property type="evidence" value="ECO:0007669"/>
    <property type="project" value="TreeGrafter"/>
</dbReference>
<dbReference type="InterPro" id="IPR050524">
    <property type="entry name" value="APC_YAT"/>
</dbReference>
<dbReference type="Gene3D" id="1.20.1740.10">
    <property type="entry name" value="Amino acid/polyamine transporter I"/>
    <property type="match status" value="2"/>
</dbReference>
<dbReference type="Pfam" id="PF00324">
    <property type="entry name" value="AA_permease"/>
    <property type="match status" value="3"/>
</dbReference>
<feature type="transmembrane region" description="Helical" evidence="5">
    <location>
        <begin position="107"/>
        <end position="127"/>
    </location>
</feature>
<reference evidence="7" key="1">
    <citation type="submission" date="2022-11" db="EMBL/GenBank/DDBJ databases">
        <authorList>
            <person name="Petersen C."/>
        </authorList>
    </citation>
    <scope>NUCLEOTIDE SEQUENCE</scope>
    <source>
        <strain evidence="7">IBT 30761</strain>
    </source>
</reference>
<evidence type="ECO:0000256" key="4">
    <source>
        <dbReference type="ARBA" id="ARBA00023136"/>
    </source>
</evidence>
<feature type="transmembrane region" description="Helical" evidence="5">
    <location>
        <begin position="179"/>
        <end position="200"/>
    </location>
</feature>
<keyword evidence="3 5" id="KW-1133">Transmembrane helix</keyword>
<comment type="subcellular location">
    <subcellularLocation>
        <location evidence="1">Membrane</location>
        <topology evidence="1">Multi-pass membrane protein</topology>
    </subcellularLocation>
</comment>
<reference evidence="7" key="2">
    <citation type="journal article" date="2023" name="IMA Fungus">
        <title>Comparative genomic study of the Penicillium genus elucidates a diverse pangenome and 15 lateral gene transfer events.</title>
        <authorList>
            <person name="Petersen C."/>
            <person name="Sorensen T."/>
            <person name="Nielsen M.R."/>
            <person name="Sondergaard T.E."/>
            <person name="Sorensen J.L."/>
            <person name="Fitzpatrick D.A."/>
            <person name="Frisvad J.C."/>
            <person name="Nielsen K.L."/>
        </authorList>
    </citation>
    <scope>NUCLEOTIDE SEQUENCE</scope>
    <source>
        <strain evidence="7">IBT 30761</strain>
    </source>
</reference>
<keyword evidence="2 5" id="KW-0812">Transmembrane</keyword>
<dbReference type="PANTHER" id="PTHR43341:SF39">
    <property type="entry name" value="AMINO ACID TRANSPORTER (EUROFUNG)-RELATED"/>
    <property type="match status" value="1"/>
</dbReference>
<keyword evidence="8" id="KW-1185">Reference proteome</keyword>
<dbReference type="RefSeq" id="XP_056477413.1">
    <property type="nucleotide sequence ID" value="XM_056617056.1"/>
</dbReference>
<comment type="caution">
    <text evidence="7">The sequence shown here is derived from an EMBL/GenBank/DDBJ whole genome shotgun (WGS) entry which is preliminary data.</text>
</comment>
<evidence type="ECO:0000259" key="6">
    <source>
        <dbReference type="Pfam" id="PF00324"/>
    </source>
</evidence>
<dbReference type="Proteomes" id="UP001149074">
    <property type="component" value="Unassembled WGS sequence"/>
</dbReference>
<evidence type="ECO:0000256" key="3">
    <source>
        <dbReference type="ARBA" id="ARBA00022989"/>
    </source>
</evidence>
<evidence type="ECO:0000256" key="1">
    <source>
        <dbReference type="ARBA" id="ARBA00004141"/>
    </source>
</evidence>
<evidence type="ECO:0000256" key="5">
    <source>
        <dbReference type="SAM" id="Phobius"/>
    </source>
</evidence>
<proteinExistence type="predicted"/>
<dbReference type="InterPro" id="IPR004841">
    <property type="entry name" value="AA-permease/SLC12A_dom"/>
</dbReference>
<sequence>MRLLISLSTRERQTIKGTGLFLSSGQVIAIAGPAGAFLAYIIMGFVTAGVSYTTGEITAFMPVTGGFIRHATTFIEPALGAATGWNFCTSTSSPIQLIIADLQRSEVIFASLKIMLIVGLIIGGLVIDLGGGPNHQRLGFHYWKAPGAFNEYIDTGSAGRFLAFWKNPCKVIPAATKKIILRVFLFYVLSIFIVGLIGPYDDLNLSLSTGTAQQSPFVIAFQRSGQRFNLHF</sequence>
<evidence type="ECO:0000313" key="8">
    <source>
        <dbReference type="Proteomes" id="UP001149074"/>
    </source>
</evidence>
<feature type="domain" description="Amino acid permease/ SLC12A" evidence="6">
    <location>
        <begin position="16"/>
        <end position="99"/>
    </location>
</feature>
<feature type="transmembrane region" description="Helical" evidence="5">
    <location>
        <begin position="20"/>
        <end position="43"/>
    </location>
</feature>
<dbReference type="GO" id="GO:0016020">
    <property type="term" value="C:membrane"/>
    <property type="evidence" value="ECO:0007669"/>
    <property type="project" value="UniProtKB-SubCell"/>
</dbReference>
<feature type="domain" description="Amino acid permease/ SLC12A" evidence="6">
    <location>
        <begin position="166"/>
        <end position="226"/>
    </location>
</feature>
<feature type="domain" description="Amino acid permease/ SLC12A" evidence="6">
    <location>
        <begin position="105"/>
        <end position="164"/>
    </location>
</feature>
<dbReference type="GeneID" id="81356035"/>
<gene>
    <name evidence="7" type="ORF">N7532_004562</name>
</gene>
<evidence type="ECO:0000313" key="7">
    <source>
        <dbReference type="EMBL" id="KAJ5104033.1"/>
    </source>
</evidence>
<dbReference type="OrthoDB" id="3900342at2759"/>
<accession>A0A9W9FPJ3</accession>
<evidence type="ECO:0000256" key="2">
    <source>
        <dbReference type="ARBA" id="ARBA00022692"/>
    </source>
</evidence>
<organism evidence="7 8">
    <name type="scientific">Penicillium argentinense</name>
    <dbReference type="NCBI Taxonomy" id="1131581"/>
    <lineage>
        <taxon>Eukaryota</taxon>
        <taxon>Fungi</taxon>
        <taxon>Dikarya</taxon>
        <taxon>Ascomycota</taxon>
        <taxon>Pezizomycotina</taxon>
        <taxon>Eurotiomycetes</taxon>
        <taxon>Eurotiomycetidae</taxon>
        <taxon>Eurotiales</taxon>
        <taxon>Aspergillaceae</taxon>
        <taxon>Penicillium</taxon>
    </lineage>
</organism>
<dbReference type="PANTHER" id="PTHR43341">
    <property type="entry name" value="AMINO ACID PERMEASE"/>
    <property type="match status" value="1"/>
</dbReference>
<protein>
    <submittedName>
        <fullName evidence="7">Amino acid transporter</fullName>
    </submittedName>
</protein>
<dbReference type="AlphaFoldDB" id="A0A9W9FPJ3"/>
<keyword evidence="4 5" id="KW-0472">Membrane</keyword>
<name>A0A9W9FPJ3_9EURO</name>